<accession>A0A521FH90</accession>
<dbReference type="InterPro" id="IPR024510">
    <property type="entry name" value="DUF2589"/>
</dbReference>
<feature type="compositionally biased region" description="Basic and acidic residues" evidence="1">
    <location>
        <begin position="203"/>
        <end position="216"/>
    </location>
</feature>
<evidence type="ECO:0000256" key="1">
    <source>
        <dbReference type="SAM" id="MobiDB-lite"/>
    </source>
</evidence>
<proteinExistence type="predicted"/>
<evidence type="ECO:0000313" key="2">
    <source>
        <dbReference type="EMBL" id="SMO94920.1"/>
    </source>
</evidence>
<protein>
    <recommendedName>
        <fullName evidence="4">DUF2589 domain-containing protein</fullName>
    </recommendedName>
</protein>
<dbReference type="EMBL" id="FXTQ01000011">
    <property type="protein sequence ID" value="SMO94920.1"/>
    <property type="molecule type" value="Genomic_DNA"/>
</dbReference>
<dbReference type="OrthoDB" id="1043330at2"/>
<feature type="region of interest" description="Disordered" evidence="1">
    <location>
        <begin position="194"/>
        <end position="235"/>
    </location>
</feature>
<dbReference type="Pfam" id="PF11655">
    <property type="entry name" value="DUF2589"/>
    <property type="match status" value="1"/>
</dbReference>
<keyword evidence="3" id="KW-1185">Reference proteome</keyword>
<sequence>MNIGDQFKGLPMEDLIGGPLSAAVKSNTDLAKATAAFINDIGFEKVKDAEGLIVPGPARMVDFVFERPGLDKEGNTTVEEVKMKVPMLAIVPIPNLQVDLVDITFDMEVKSSTKSVESSASKGEFSASMSAKIAFFSINASVSGSISSSKENTRSTDHSAKYHVEVKATNHGMPEGLARVLDIMNDAAKPRQIMAYKPNANGEIERGEDGKPKEQGKLVSADGSESTPSAEKGNE</sequence>
<evidence type="ECO:0000313" key="3">
    <source>
        <dbReference type="Proteomes" id="UP000319267"/>
    </source>
</evidence>
<reference evidence="2 3" key="1">
    <citation type="submission" date="2017-05" db="EMBL/GenBank/DDBJ databases">
        <authorList>
            <person name="Varghese N."/>
            <person name="Submissions S."/>
        </authorList>
    </citation>
    <scope>NUCLEOTIDE SEQUENCE [LARGE SCALE GENOMIC DNA]</scope>
    <source>
        <strain evidence="2 3">DSM 29982</strain>
    </source>
</reference>
<evidence type="ECO:0008006" key="4">
    <source>
        <dbReference type="Google" id="ProtNLM"/>
    </source>
</evidence>
<name>A0A521FH90_9FLAO</name>
<organism evidence="2 3">
    <name type="scientific">Flavobacterium nitrogenifigens</name>
    <dbReference type="NCBI Taxonomy" id="1617283"/>
    <lineage>
        <taxon>Bacteria</taxon>
        <taxon>Pseudomonadati</taxon>
        <taxon>Bacteroidota</taxon>
        <taxon>Flavobacteriia</taxon>
        <taxon>Flavobacteriales</taxon>
        <taxon>Flavobacteriaceae</taxon>
        <taxon>Flavobacterium</taxon>
    </lineage>
</organism>
<gene>
    <name evidence="2" type="ORF">SAMN06265220_11132</name>
</gene>
<dbReference type="Proteomes" id="UP000319267">
    <property type="component" value="Unassembled WGS sequence"/>
</dbReference>
<dbReference type="AlphaFoldDB" id="A0A521FH90"/>